<evidence type="ECO:0000256" key="7">
    <source>
        <dbReference type="ARBA" id="ARBA00023136"/>
    </source>
</evidence>
<dbReference type="Proteomes" id="UP000823900">
    <property type="component" value="Unassembled WGS sequence"/>
</dbReference>
<protein>
    <submittedName>
        <fullName evidence="11">TRAP transporter small permease subunit</fullName>
    </submittedName>
</protein>
<dbReference type="AlphaFoldDB" id="A0A9D2HH30"/>
<keyword evidence="4" id="KW-0997">Cell inner membrane</keyword>
<evidence type="ECO:0000256" key="9">
    <source>
        <dbReference type="SAM" id="Phobius"/>
    </source>
</evidence>
<sequence>MKLIKTLDNGLKWIEEWILIITGTAVGVMILANAVCRFLKIDWFGSEELTLFVAFWLYFTGCACASRDKTHISAEMMDLFTTNKKIRAVVSVIKDIVSIAMCSAFIVWCYKYVSWQLNLGAKSQAYHLPVVIATFPILISFILWLFYLIRDLINDARSVSACSGKSADTKGGN</sequence>
<dbReference type="InterPro" id="IPR055348">
    <property type="entry name" value="DctQ"/>
</dbReference>
<accession>A0A9D2HH30</accession>
<keyword evidence="6 9" id="KW-1133">Transmembrane helix</keyword>
<reference evidence="11" key="1">
    <citation type="journal article" date="2021" name="PeerJ">
        <title>Extensive microbial diversity within the chicken gut microbiome revealed by metagenomics and culture.</title>
        <authorList>
            <person name="Gilroy R."/>
            <person name="Ravi A."/>
            <person name="Getino M."/>
            <person name="Pursley I."/>
            <person name="Horton D.L."/>
            <person name="Alikhan N.F."/>
            <person name="Baker D."/>
            <person name="Gharbi K."/>
            <person name="Hall N."/>
            <person name="Watson M."/>
            <person name="Adriaenssens E.M."/>
            <person name="Foster-Nyarko E."/>
            <person name="Jarju S."/>
            <person name="Secka A."/>
            <person name="Antonio M."/>
            <person name="Oren A."/>
            <person name="Chaudhuri R.R."/>
            <person name="La Ragione R."/>
            <person name="Hildebrand F."/>
            <person name="Pallen M.J."/>
        </authorList>
    </citation>
    <scope>NUCLEOTIDE SEQUENCE</scope>
    <source>
        <strain evidence="11">CHK178-16964</strain>
    </source>
</reference>
<comment type="caution">
    <text evidence="11">The sequence shown here is derived from an EMBL/GenBank/DDBJ whole genome shotgun (WGS) entry which is preliminary data.</text>
</comment>
<evidence type="ECO:0000256" key="1">
    <source>
        <dbReference type="ARBA" id="ARBA00004429"/>
    </source>
</evidence>
<dbReference type="Pfam" id="PF04290">
    <property type="entry name" value="DctQ"/>
    <property type="match status" value="1"/>
</dbReference>
<dbReference type="GO" id="GO:0022857">
    <property type="term" value="F:transmembrane transporter activity"/>
    <property type="evidence" value="ECO:0007669"/>
    <property type="project" value="TreeGrafter"/>
</dbReference>
<evidence type="ECO:0000256" key="3">
    <source>
        <dbReference type="ARBA" id="ARBA00022475"/>
    </source>
</evidence>
<dbReference type="PANTHER" id="PTHR35011">
    <property type="entry name" value="2,3-DIKETO-L-GULONATE TRAP TRANSPORTER SMALL PERMEASE PROTEIN YIAM"/>
    <property type="match status" value="1"/>
</dbReference>
<keyword evidence="7 9" id="KW-0472">Membrane</keyword>
<feature type="domain" description="Tripartite ATP-independent periplasmic transporters DctQ component" evidence="10">
    <location>
        <begin position="28"/>
        <end position="157"/>
    </location>
</feature>
<evidence type="ECO:0000259" key="10">
    <source>
        <dbReference type="Pfam" id="PF04290"/>
    </source>
</evidence>
<evidence type="ECO:0000256" key="5">
    <source>
        <dbReference type="ARBA" id="ARBA00022692"/>
    </source>
</evidence>
<dbReference type="EMBL" id="DWZA01000071">
    <property type="protein sequence ID" value="HJA71521.1"/>
    <property type="molecule type" value="Genomic_DNA"/>
</dbReference>
<dbReference type="GO" id="GO:0005886">
    <property type="term" value="C:plasma membrane"/>
    <property type="evidence" value="ECO:0007669"/>
    <property type="project" value="UniProtKB-SubCell"/>
</dbReference>
<dbReference type="InterPro" id="IPR007387">
    <property type="entry name" value="TRAP_DctQ"/>
</dbReference>
<evidence type="ECO:0000256" key="6">
    <source>
        <dbReference type="ARBA" id="ARBA00022989"/>
    </source>
</evidence>
<evidence type="ECO:0000256" key="8">
    <source>
        <dbReference type="ARBA" id="ARBA00038436"/>
    </source>
</evidence>
<keyword evidence="3" id="KW-1003">Cell membrane</keyword>
<organism evidence="11 12">
    <name type="scientific">Candidatus Lachnoclostridium stercoravium</name>
    <dbReference type="NCBI Taxonomy" id="2838633"/>
    <lineage>
        <taxon>Bacteria</taxon>
        <taxon>Bacillati</taxon>
        <taxon>Bacillota</taxon>
        <taxon>Clostridia</taxon>
        <taxon>Lachnospirales</taxon>
        <taxon>Lachnospiraceae</taxon>
    </lineage>
</organism>
<keyword evidence="5 9" id="KW-0812">Transmembrane</keyword>
<proteinExistence type="inferred from homology"/>
<dbReference type="PANTHER" id="PTHR35011:SF2">
    <property type="entry name" value="2,3-DIKETO-L-GULONATE TRAP TRANSPORTER SMALL PERMEASE PROTEIN YIAM"/>
    <property type="match status" value="1"/>
</dbReference>
<comment type="subcellular location">
    <subcellularLocation>
        <location evidence="1">Cell inner membrane</location>
        <topology evidence="1">Multi-pass membrane protein</topology>
    </subcellularLocation>
</comment>
<keyword evidence="2" id="KW-0813">Transport</keyword>
<evidence type="ECO:0000313" key="11">
    <source>
        <dbReference type="EMBL" id="HJA71521.1"/>
    </source>
</evidence>
<feature type="transmembrane region" description="Helical" evidence="9">
    <location>
        <begin position="125"/>
        <end position="149"/>
    </location>
</feature>
<reference evidence="11" key="2">
    <citation type="submission" date="2021-04" db="EMBL/GenBank/DDBJ databases">
        <authorList>
            <person name="Gilroy R."/>
        </authorList>
    </citation>
    <scope>NUCLEOTIDE SEQUENCE</scope>
    <source>
        <strain evidence="11">CHK178-16964</strain>
    </source>
</reference>
<feature type="transmembrane region" description="Helical" evidence="9">
    <location>
        <begin position="92"/>
        <end position="113"/>
    </location>
</feature>
<comment type="similarity">
    <text evidence="8">Belongs to the TRAP transporter small permease family.</text>
</comment>
<dbReference type="GO" id="GO:0015740">
    <property type="term" value="P:C4-dicarboxylate transport"/>
    <property type="evidence" value="ECO:0007669"/>
    <property type="project" value="TreeGrafter"/>
</dbReference>
<evidence type="ECO:0000313" key="12">
    <source>
        <dbReference type="Proteomes" id="UP000823900"/>
    </source>
</evidence>
<feature type="transmembrane region" description="Helical" evidence="9">
    <location>
        <begin position="17"/>
        <end position="36"/>
    </location>
</feature>
<evidence type="ECO:0000256" key="2">
    <source>
        <dbReference type="ARBA" id="ARBA00022448"/>
    </source>
</evidence>
<name>A0A9D2HH30_9FIRM</name>
<gene>
    <name evidence="11" type="ORF">IAA07_08105</name>
</gene>
<evidence type="ECO:0000256" key="4">
    <source>
        <dbReference type="ARBA" id="ARBA00022519"/>
    </source>
</evidence>